<organism evidence="1 2">
    <name type="scientific">Photobacterium swingsii</name>
    <dbReference type="NCBI Taxonomy" id="680026"/>
    <lineage>
        <taxon>Bacteria</taxon>
        <taxon>Pseudomonadati</taxon>
        <taxon>Pseudomonadota</taxon>
        <taxon>Gammaproteobacteria</taxon>
        <taxon>Vibrionales</taxon>
        <taxon>Vibrionaceae</taxon>
        <taxon>Photobacterium</taxon>
    </lineage>
</organism>
<protein>
    <submittedName>
        <fullName evidence="1">Uncharacterized protein</fullName>
    </submittedName>
</protein>
<accession>A0A0J8XT10</accession>
<evidence type="ECO:0000313" key="1">
    <source>
        <dbReference type="EMBL" id="PSW24610.1"/>
    </source>
</evidence>
<comment type="caution">
    <text evidence="1">The sequence shown here is derived from an EMBL/GenBank/DDBJ whole genome shotgun (WGS) entry which is preliminary data.</text>
</comment>
<dbReference type="OrthoDB" id="5917471at2"/>
<proteinExistence type="predicted"/>
<dbReference type="AlphaFoldDB" id="A0A0J8XT10"/>
<name>A0A0J8XT10_9GAMM</name>
<dbReference type="EMBL" id="PYLZ01000005">
    <property type="protein sequence ID" value="PSW24610.1"/>
    <property type="molecule type" value="Genomic_DNA"/>
</dbReference>
<dbReference type="RefSeq" id="WP_048900919.1">
    <property type="nucleotide sequence ID" value="NZ_AP024853.1"/>
</dbReference>
<gene>
    <name evidence="1" type="ORF">C9I94_11315</name>
</gene>
<dbReference type="Proteomes" id="UP000240481">
    <property type="component" value="Unassembled WGS sequence"/>
</dbReference>
<keyword evidence="2" id="KW-1185">Reference proteome</keyword>
<reference evidence="1 2" key="1">
    <citation type="submission" date="2018-01" db="EMBL/GenBank/DDBJ databases">
        <title>Whole genome sequencing of Histamine producing bacteria.</title>
        <authorList>
            <person name="Butler K."/>
        </authorList>
    </citation>
    <scope>NUCLEOTIDE SEQUENCE [LARGE SCALE GENOMIC DNA]</scope>
    <source>
        <strain evidence="1 2">DSM 24669</strain>
    </source>
</reference>
<sequence length="82" mass="9252">MVLSECKSLYQDQHFIEARVVHDFLSAGWGVHFIDQDGQDHPVTDTYGIPCSFDSLQQAEAIVHQVGDCPIAIDSLFRFAER</sequence>
<evidence type="ECO:0000313" key="2">
    <source>
        <dbReference type="Proteomes" id="UP000240481"/>
    </source>
</evidence>